<evidence type="ECO:0000313" key="2">
    <source>
        <dbReference type="EMBL" id="PPQ70713.1"/>
    </source>
</evidence>
<name>A0A409VWU9_9AGAR</name>
<proteinExistence type="predicted"/>
<feature type="domain" description="Thioredoxin-like fold" evidence="1">
    <location>
        <begin position="11"/>
        <end position="107"/>
    </location>
</feature>
<dbReference type="SUPFAM" id="SSF52833">
    <property type="entry name" value="Thioredoxin-like"/>
    <property type="match status" value="1"/>
</dbReference>
<dbReference type="InParanoid" id="A0A409VWU9"/>
<protein>
    <recommendedName>
        <fullName evidence="1">Thioredoxin-like fold domain-containing protein</fullName>
    </recommendedName>
</protein>
<keyword evidence="3" id="KW-1185">Reference proteome</keyword>
<dbReference type="Gene3D" id="3.40.30.10">
    <property type="entry name" value="Glutaredoxin"/>
    <property type="match status" value="1"/>
</dbReference>
<evidence type="ECO:0000313" key="3">
    <source>
        <dbReference type="Proteomes" id="UP000284706"/>
    </source>
</evidence>
<sequence>MALQPSLRPLIIAGNPDAPHTLDVFLDYVCPFSAKIALKIDKILKPLLGPGGQYDGKVKIIYRLQVQPWHAMSTLTNEAGLAALRASPEHFWPFSLALFKHQEEYFDVPSQDLTVRQVREKLAKLATEVLPANTIDHFKDLLTLKGSPNGGTGVTDDLKYNIKFSRQNSIHVSPSVLWDGLLQNQVSSSWEEGEWKEFLSKQVQF</sequence>
<dbReference type="OrthoDB" id="37297at2759"/>
<dbReference type="InterPro" id="IPR012336">
    <property type="entry name" value="Thioredoxin-like_fold"/>
</dbReference>
<dbReference type="AlphaFoldDB" id="A0A409VWU9"/>
<gene>
    <name evidence="2" type="ORF">CVT26_014637</name>
</gene>
<evidence type="ECO:0000259" key="1">
    <source>
        <dbReference type="Pfam" id="PF13462"/>
    </source>
</evidence>
<dbReference type="STRING" id="231916.A0A409VWU9"/>
<reference evidence="2 3" key="1">
    <citation type="journal article" date="2018" name="Evol. Lett.">
        <title>Horizontal gene cluster transfer increased hallucinogenic mushroom diversity.</title>
        <authorList>
            <person name="Reynolds H.T."/>
            <person name="Vijayakumar V."/>
            <person name="Gluck-Thaler E."/>
            <person name="Korotkin H.B."/>
            <person name="Matheny P.B."/>
            <person name="Slot J.C."/>
        </authorList>
    </citation>
    <scope>NUCLEOTIDE SEQUENCE [LARGE SCALE GENOMIC DNA]</scope>
    <source>
        <strain evidence="2 3">SRW20</strain>
    </source>
</reference>
<dbReference type="PANTHER" id="PTHR33875:SF2">
    <property type="entry name" value="ACR183CP"/>
    <property type="match status" value="1"/>
</dbReference>
<dbReference type="PANTHER" id="PTHR33875">
    <property type="entry name" value="OS09G0542200 PROTEIN"/>
    <property type="match status" value="1"/>
</dbReference>
<dbReference type="Pfam" id="PF13462">
    <property type="entry name" value="Thioredoxin_4"/>
    <property type="match status" value="1"/>
</dbReference>
<accession>A0A409VWU9</accession>
<dbReference type="Proteomes" id="UP000284706">
    <property type="component" value="Unassembled WGS sequence"/>
</dbReference>
<dbReference type="InterPro" id="IPR036249">
    <property type="entry name" value="Thioredoxin-like_sf"/>
</dbReference>
<organism evidence="2 3">
    <name type="scientific">Gymnopilus dilepis</name>
    <dbReference type="NCBI Taxonomy" id="231916"/>
    <lineage>
        <taxon>Eukaryota</taxon>
        <taxon>Fungi</taxon>
        <taxon>Dikarya</taxon>
        <taxon>Basidiomycota</taxon>
        <taxon>Agaricomycotina</taxon>
        <taxon>Agaricomycetes</taxon>
        <taxon>Agaricomycetidae</taxon>
        <taxon>Agaricales</taxon>
        <taxon>Agaricineae</taxon>
        <taxon>Hymenogastraceae</taxon>
        <taxon>Gymnopilus</taxon>
    </lineage>
</organism>
<dbReference type="EMBL" id="NHYE01005531">
    <property type="protein sequence ID" value="PPQ70713.1"/>
    <property type="molecule type" value="Genomic_DNA"/>
</dbReference>
<comment type="caution">
    <text evidence="2">The sequence shown here is derived from an EMBL/GenBank/DDBJ whole genome shotgun (WGS) entry which is preliminary data.</text>
</comment>